<name>F4MTZ2_YEREN</name>
<proteinExistence type="predicted"/>
<dbReference type="EMBL" id="FR718489">
    <property type="protein sequence ID" value="CBX69300.1"/>
    <property type="molecule type" value="Genomic_DNA"/>
</dbReference>
<evidence type="ECO:0000313" key="1">
    <source>
        <dbReference type="EMBL" id="CBX69300.1"/>
    </source>
</evidence>
<organism evidence="1">
    <name type="scientific">Yersinia enterocolitica W22703</name>
    <dbReference type="NCBI Taxonomy" id="913028"/>
    <lineage>
        <taxon>Bacteria</taxon>
        <taxon>Pseudomonadati</taxon>
        <taxon>Pseudomonadota</taxon>
        <taxon>Gammaproteobacteria</taxon>
        <taxon>Enterobacterales</taxon>
        <taxon>Yersiniaceae</taxon>
        <taxon>Yersinia</taxon>
    </lineage>
</organism>
<dbReference type="AlphaFoldDB" id="F4MTZ2"/>
<sequence>MIQVMPFGGIFFMIEPLCNHSLPVVNVAIVNVAITDE</sequence>
<gene>
    <name evidence="1" type="ORF">YEW_JR41740</name>
</gene>
<reference evidence="1" key="1">
    <citation type="journal article" date="2011" name="BMC Genomics">
        <title>Shotgun sequencing of Yersinia enterocolitica strain W22703 (biotype 2, serotype O:9): genomic evidence for oscillation between invertebrates and mammals.</title>
        <authorList>
            <person name="Fuchs T.M."/>
            <person name="Brandt K."/>
            <person name="Starke M."/>
            <person name="Rattei T."/>
        </authorList>
    </citation>
    <scope>NUCLEOTIDE SEQUENCE</scope>
</reference>
<accession>F4MTZ2</accession>
<protein>
    <submittedName>
        <fullName evidence="1">Uncharacterized protein</fullName>
    </submittedName>
</protein>